<name>A0A934MCH4_9RHOB</name>
<keyword evidence="4" id="KW-1185">Reference proteome</keyword>
<dbReference type="RefSeq" id="WP_198915691.1">
    <property type="nucleotide sequence ID" value="NZ_JAEKPD010000007.1"/>
</dbReference>
<evidence type="ECO:0000256" key="2">
    <source>
        <dbReference type="SAM" id="SignalP"/>
    </source>
</evidence>
<proteinExistence type="predicted"/>
<evidence type="ECO:0000256" key="1">
    <source>
        <dbReference type="SAM" id="Phobius"/>
    </source>
</evidence>
<keyword evidence="2" id="KW-0732">Signal</keyword>
<feature type="transmembrane region" description="Helical" evidence="1">
    <location>
        <begin position="33"/>
        <end position="52"/>
    </location>
</feature>
<organism evidence="3 4">
    <name type="scientific">Palleronia pontilimi</name>
    <dbReference type="NCBI Taxonomy" id="1964209"/>
    <lineage>
        <taxon>Bacteria</taxon>
        <taxon>Pseudomonadati</taxon>
        <taxon>Pseudomonadota</taxon>
        <taxon>Alphaproteobacteria</taxon>
        <taxon>Rhodobacterales</taxon>
        <taxon>Roseobacteraceae</taxon>
        <taxon>Palleronia</taxon>
    </lineage>
</organism>
<protein>
    <submittedName>
        <fullName evidence="3">Uncharacterized protein</fullName>
    </submittedName>
</protein>
<sequence>MKYTVRLLATGISFVAWSAPAHAYIDPGTGTLIVQGLIGSFVAIATVGGLYLQRIRSAVARVFGKTESSESGEPE</sequence>
<dbReference type="Proteomes" id="UP000642488">
    <property type="component" value="Unassembled WGS sequence"/>
</dbReference>
<dbReference type="AlphaFoldDB" id="A0A934MCH4"/>
<gene>
    <name evidence="3" type="ORF">ILP92_07110</name>
</gene>
<dbReference type="EMBL" id="JAEKPD010000007">
    <property type="protein sequence ID" value="MBJ3762510.1"/>
    <property type="molecule type" value="Genomic_DNA"/>
</dbReference>
<keyword evidence="1" id="KW-1133">Transmembrane helix</keyword>
<reference evidence="3" key="1">
    <citation type="submission" date="2020-12" db="EMBL/GenBank/DDBJ databases">
        <title>Bacterial taxonomy.</title>
        <authorList>
            <person name="Pan X."/>
        </authorList>
    </citation>
    <scope>NUCLEOTIDE SEQUENCE</scope>
    <source>
        <strain evidence="3">KCTC 52957</strain>
    </source>
</reference>
<feature type="signal peptide" evidence="2">
    <location>
        <begin position="1"/>
        <end position="23"/>
    </location>
</feature>
<keyword evidence="1" id="KW-0812">Transmembrane</keyword>
<evidence type="ECO:0000313" key="3">
    <source>
        <dbReference type="EMBL" id="MBJ3762510.1"/>
    </source>
</evidence>
<keyword evidence="1" id="KW-0472">Membrane</keyword>
<feature type="chain" id="PRO_5038016920" evidence="2">
    <location>
        <begin position="24"/>
        <end position="75"/>
    </location>
</feature>
<accession>A0A934MCH4</accession>
<comment type="caution">
    <text evidence="3">The sequence shown here is derived from an EMBL/GenBank/DDBJ whole genome shotgun (WGS) entry which is preliminary data.</text>
</comment>
<evidence type="ECO:0000313" key="4">
    <source>
        <dbReference type="Proteomes" id="UP000642488"/>
    </source>
</evidence>